<proteinExistence type="predicted"/>
<protein>
    <submittedName>
        <fullName evidence="2">Uncharacterized protein</fullName>
    </submittedName>
</protein>
<organism evidence="2 3">
    <name type="scientific">Stichopus japonicus</name>
    <name type="common">Sea cucumber</name>
    <dbReference type="NCBI Taxonomy" id="307972"/>
    <lineage>
        <taxon>Eukaryota</taxon>
        <taxon>Metazoa</taxon>
        <taxon>Echinodermata</taxon>
        <taxon>Eleutherozoa</taxon>
        <taxon>Echinozoa</taxon>
        <taxon>Holothuroidea</taxon>
        <taxon>Aspidochirotacea</taxon>
        <taxon>Aspidochirotida</taxon>
        <taxon>Stichopodidae</taxon>
        <taxon>Apostichopus</taxon>
    </lineage>
</organism>
<gene>
    <name evidence="2" type="ORF">BSL78_12236</name>
</gene>
<dbReference type="PANTHER" id="PTHR46802:SF1">
    <property type="entry name" value="TYROSINE-PROTEIN KINASE BAZ1B"/>
    <property type="match status" value="1"/>
</dbReference>
<dbReference type="AlphaFoldDB" id="A0A2G8KSD9"/>
<comment type="caution">
    <text evidence="2">The sequence shown here is derived from an EMBL/GenBank/DDBJ whole genome shotgun (WGS) entry which is preliminary data.</text>
</comment>
<sequence length="91" mass="10524">MQPTFPLTPQARLTSTPSGEWKCPSCAPLAQRPGRKRNYKDMVETDEESEEEDEDEEETENEDSDDYGSEEGTERMLCLWDGRDDDHMYSV</sequence>
<dbReference type="GO" id="GO:0006974">
    <property type="term" value="P:DNA damage response"/>
    <property type="evidence" value="ECO:0007669"/>
    <property type="project" value="TreeGrafter"/>
</dbReference>
<accession>A0A2G8KSD9</accession>
<name>A0A2G8KSD9_STIJA</name>
<feature type="region of interest" description="Disordered" evidence="1">
    <location>
        <begin position="1"/>
        <end position="91"/>
    </location>
</feature>
<dbReference type="PANTHER" id="PTHR46802">
    <property type="entry name" value="TYROSINE-PROTEIN KINASE BAZ1B"/>
    <property type="match status" value="1"/>
</dbReference>
<dbReference type="GO" id="GO:0090535">
    <property type="term" value="C:WICH complex"/>
    <property type="evidence" value="ECO:0007669"/>
    <property type="project" value="InterPro"/>
</dbReference>
<dbReference type="InterPro" id="IPR047174">
    <property type="entry name" value="BAZ1B"/>
</dbReference>
<reference evidence="2 3" key="1">
    <citation type="journal article" date="2017" name="PLoS Biol.">
        <title>The sea cucumber genome provides insights into morphological evolution and visceral regeneration.</title>
        <authorList>
            <person name="Zhang X."/>
            <person name="Sun L."/>
            <person name="Yuan J."/>
            <person name="Sun Y."/>
            <person name="Gao Y."/>
            <person name="Zhang L."/>
            <person name="Li S."/>
            <person name="Dai H."/>
            <person name="Hamel J.F."/>
            <person name="Liu C."/>
            <person name="Yu Y."/>
            <person name="Liu S."/>
            <person name="Lin W."/>
            <person name="Guo K."/>
            <person name="Jin S."/>
            <person name="Xu P."/>
            <person name="Storey K.B."/>
            <person name="Huan P."/>
            <person name="Zhang T."/>
            <person name="Zhou Y."/>
            <person name="Zhang J."/>
            <person name="Lin C."/>
            <person name="Li X."/>
            <person name="Xing L."/>
            <person name="Huo D."/>
            <person name="Sun M."/>
            <person name="Wang L."/>
            <person name="Mercier A."/>
            <person name="Li F."/>
            <person name="Yang H."/>
            <person name="Xiang J."/>
        </authorList>
    </citation>
    <scope>NUCLEOTIDE SEQUENCE [LARGE SCALE GENOMIC DNA]</scope>
    <source>
        <strain evidence="2">Shaxun</strain>
        <tissue evidence="2">Muscle</tissue>
    </source>
</reference>
<dbReference type="GO" id="GO:0140801">
    <property type="term" value="F:histone H2AXY142 kinase activity"/>
    <property type="evidence" value="ECO:0007669"/>
    <property type="project" value="InterPro"/>
</dbReference>
<keyword evidence="3" id="KW-1185">Reference proteome</keyword>
<feature type="compositionally biased region" description="Basic and acidic residues" evidence="1">
    <location>
        <begin position="81"/>
        <end position="91"/>
    </location>
</feature>
<evidence type="ECO:0000313" key="2">
    <source>
        <dbReference type="EMBL" id="PIK50892.1"/>
    </source>
</evidence>
<dbReference type="STRING" id="307972.A0A2G8KSD9"/>
<feature type="compositionally biased region" description="Acidic residues" evidence="1">
    <location>
        <begin position="44"/>
        <end position="71"/>
    </location>
</feature>
<feature type="compositionally biased region" description="Polar residues" evidence="1">
    <location>
        <begin position="1"/>
        <end position="18"/>
    </location>
</feature>
<dbReference type="EMBL" id="MRZV01000400">
    <property type="protein sequence ID" value="PIK50892.1"/>
    <property type="molecule type" value="Genomic_DNA"/>
</dbReference>
<evidence type="ECO:0000256" key="1">
    <source>
        <dbReference type="SAM" id="MobiDB-lite"/>
    </source>
</evidence>
<evidence type="ECO:0000313" key="3">
    <source>
        <dbReference type="Proteomes" id="UP000230750"/>
    </source>
</evidence>
<dbReference type="Proteomes" id="UP000230750">
    <property type="component" value="Unassembled WGS sequence"/>
</dbReference>
<dbReference type="GO" id="GO:0042393">
    <property type="term" value="F:histone binding"/>
    <property type="evidence" value="ECO:0007669"/>
    <property type="project" value="TreeGrafter"/>
</dbReference>
<dbReference type="OrthoDB" id="787137at2759"/>